<evidence type="ECO:0000313" key="5">
    <source>
        <dbReference type="Proteomes" id="UP000825935"/>
    </source>
</evidence>
<feature type="compositionally biased region" description="Low complexity" evidence="3">
    <location>
        <begin position="14"/>
        <end position="23"/>
    </location>
</feature>
<organism evidence="4 5">
    <name type="scientific">Ceratopteris richardii</name>
    <name type="common">Triangle waterfern</name>
    <dbReference type="NCBI Taxonomy" id="49495"/>
    <lineage>
        <taxon>Eukaryota</taxon>
        <taxon>Viridiplantae</taxon>
        <taxon>Streptophyta</taxon>
        <taxon>Embryophyta</taxon>
        <taxon>Tracheophyta</taxon>
        <taxon>Polypodiopsida</taxon>
        <taxon>Polypodiidae</taxon>
        <taxon>Polypodiales</taxon>
        <taxon>Pteridineae</taxon>
        <taxon>Pteridaceae</taxon>
        <taxon>Parkerioideae</taxon>
        <taxon>Ceratopteris</taxon>
    </lineage>
</organism>
<keyword evidence="1" id="KW-0479">Metal-binding</keyword>
<dbReference type="AlphaFoldDB" id="A0A8T2UWX7"/>
<evidence type="ECO:0000256" key="2">
    <source>
        <dbReference type="ARBA" id="ARBA00022842"/>
    </source>
</evidence>
<dbReference type="InterPro" id="IPR005299">
    <property type="entry name" value="MeTrfase_7"/>
</dbReference>
<comment type="caution">
    <text evidence="4">The sequence shown here is derived from an EMBL/GenBank/DDBJ whole genome shotgun (WGS) entry which is preliminary data.</text>
</comment>
<keyword evidence="5" id="KW-1185">Reference proteome</keyword>
<dbReference type="PANTHER" id="PTHR31009">
    <property type="entry name" value="S-ADENOSYL-L-METHIONINE:CARBOXYL METHYLTRANSFERASE FAMILY PROTEIN"/>
    <property type="match status" value="1"/>
</dbReference>
<protein>
    <submittedName>
        <fullName evidence="4">Uncharacterized protein</fullName>
    </submittedName>
</protein>
<dbReference type="OMA" id="NACGEAK"/>
<dbReference type="OrthoDB" id="1523883at2759"/>
<proteinExistence type="predicted"/>
<dbReference type="Pfam" id="PF03492">
    <property type="entry name" value="Methyltransf_7"/>
    <property type="match status" value="1"/>
</dbReference>
<dbReference type="EMBL" id="CM035410">
    <property type="protein sequence ID" value="KAH7437964.1"/>
    <property type="molecule type" value="Genomic_DNA"/>
</dbReference>
<accession>A0A8T2UWX7</accession>
<gene>
    <name evidence="4" type="ORF">KP509_05G098200</name>
</gene>
<name>A0A8T2UWX7_CERRI</name>
<keyword evidence="2" id="KW-0460">Magnesium</keyword>
<evidence type="ECO:0000256" key="3">
    <source>
        <dbReference type="SAM" id="MobiDB-lite"/>
    </source>
</evidence>
<dbReference type="GO" id="GO:0046872">
    <property type="term" value="F:metal ion binding"/>
    <property type="evidence" value="ECO:0007669"/>
    <property type="project" value="UniProtKB-KW"/>
</dbReference>
<reference evidence="4" key="1">
    <citation type="submission" date="2021-08" db="EMBL/GenBank/DDBJ databases">
        <title>WGS assembly of Ceratopteris richardii.</title>
        <authorList>
            <person name="Marchant D.B."/>
            <person name="Chen G."/>
            <person name="Jenkins J."/>
            <person name="Shu S."/>
            <person name="Leebens-Mack J."/>
            <person name="Grimwood J."/>
            <person name="Schmutz J."/>
            <person name="Soltis P."/>
            <person name="Soltis D."/>
            <person name="Chen Z.-H."/>
        </authorList>
    </citation>
    <scope>NUCLEOTIDE SEQUENCE</scope>
    <source>
        <strain evidence="4">Whitten #5841</strain>
        <tissue evidence="4">Leaf</tissue>
    </source>
</reference>
<feature type="region of interest" description="Disordered" evidence="3">
    <location>
        <begin position="1"/>
        <end position="23"/>
    </location>
</feature>
<dbReference type="Proteomes" id="UP000825935">
    <property type="component" value="Chromosome 5"/>
</dbReference>
<dbReference type="InterPro" id="IPR042086">
    <property type="entry name" value="MeTrfase_capping"/>
</dbReference>
<dbReference type="InterPro" id="IPR029063">
    <property type="entry name" value="SAM-dependent_MTases_sf"/>
</dbReference>
<dbReference type="Gene3D" id="3.40.50.150">
    <property type="entry name" value="Vaccinia Virus protein VP39"/>
    <property type="match status" value="1"/>
</dbReference>
<evidence type="ECO:0000313" key="4">
    <source>
        <dbReference type="EMBL" id="KAH7437964.1"/>
    </source>
</evidence>
<dbReference type="SUPFAM" id="SSF53335">
    <property type="entry name" value="S-adenosyl-L-methionine-dependent methyltransferases"/>
    <property type="match status" value="1"/>
</dbReference>
<dbReference type="Gene3D" id="1.10.1200.270">
    <property type="entry name" value="Methyltransferase, alpha-helical capping domain"/>
    <property type="match status" value="1"/>
</dbReference>
<dbReference type="GO" id="GO:0008168">
    <property type="term" value="F:methyltransferase activity"/>
    <property type="evidence" value="ECO:0007669"/>
    <property type="project" value="InterPro"/>
</dbReference>
<sequence>MASWDGNAKLPGLQHSRSSDSYSQNSGSQSHLFSQYCQPYFLRALDCVISTFLEQNDKTSYNACGEAKPCRKSPLQLRIADYGSSFGPTALEHATIGLRSVIAAKSSLKLCEKIEIQWMFCDLPGNDFNALFRSFRPEGPQLQHIVKVITEGVEGYGVKAFAAAVPGSFYSRVLQENSLHFATCTFSLHWLSQVPEDLLDKNSKSWNGGHIWIDSNRPEVLAAYVRQFQQDAKRFLQCRLEEMVEGGILFIAALSRKLSQTSPETDMEFKMFWEDVLQCCWKEMVDEGIIGEQEMDMFNYPFFNLHPSELQTVMDDLENALEVLTLELLEDCLVLPVDVHKNLMSNVEAFAEMNTKRMAALTKPLLRDYLGESRTEDFFRRFHRKTIDKIDRLRHGECSLPSVQIVIAILRKLKQ</sequence>
<evidence type="ECO:0000256" key="1">
    <source>
        <dbReference type="ARBA" id="ARBA00022723"/>
    </source>
</evidence>